<name>A0ABT0Q100_9RHOB</name>
<evidence type="ECO:0000256" key="1">
    <source>
        <dbReference type="SAM" id="Phobius"/>
    </source>
</evidence>
<evidence type="ECO:0000259" key="2">
    <source>
        <dbReference type="Pfam" id="PF07331"/>
    </source>
</evidence>
<dbReference type="InterPro" id="IPR009936">
    <property type="entry name" value="DUF1468"/>
</dbReference>
<feature type="domain" description="DUF1468" evidence="2">
    <location>
        <begin position="7"/>
        <end position="141"/>
    </location>
</feature>
<proteinExistence type="predicted"/>
<gene>
    <name evidence="3" type="ORF">M3P21_08400</name>
</gene>
<evidence type="ECO:0000313" key="3">
    <source>
        <dbReference type="EMBL" id="MCL6283556.1"/>
    </source>
</evidence>
<keyword evidence="1" id="KW-0472">Membrane</keyword>
<dbReference type="Pfam" id="PF07331">
    <property type="entry name" value="TctB"/>
    <property type="match status" value="1"/>
</dbReference>
<comment type="caution">
    <text evidence="3">The sequence shown here is derived from an EMBL/GenBank/DDBJ whole genome shotgun (WGS) entry which is preliminary data.</text>
</comment>
<keyword evidence="1" id="KW-0812">Transmembrane</keyword>
<dbReference type="EMBL" id="JAMFMB010000008">
    <property type="protein sequence ID" value="MCL6283556.1"/>
    <property type="molecule type" value="Genomic_DNA"/>
</dbReference>
<protein>
    <submittedName>
        <fullName evidence="3">Tripartite tricarboxylate transporter TctB family protein</fullName>
    </submittedName>
</protein>
<organism evidence="3 4">
    <name type="scientific">Ruegeria spongiae</name>
    <dbReference type="NCBI Taxonomy" id="2942209"/>
    <lineage>
        <taxon>Bacteria</taxon>
        <taxon>Pseudomonadati</taxon>
        <taxon>Pseudomonadota</taxon>
        <taxon>Alphaproteobacteria</taxon>
        <taxon>Rhodobacterales</taxon>
        <taxon>Roseobacteraceae</taxon>
        <taxon>Ruegeria</taxon>
    </lineage>
</organism>
<keyword evidence="4" id="KW-1185">Reference proteome</keyword>
<feature type="transmembrane region" description="Helical" evidence="1">
    <location>
        <begin position="119"/>
        <end position="141"/>
    </location>
</feature>
<accession>A0ABT0Q100</accession>
<keyword evidence="1" id="KW-1133">Transmembrane helix</keyword>
<sequence>MRDVVEGIVLAFLSLAAIWGAWQVPAASPGDTWAGIVPFAASVALLALSGLLLLGGLRASDTGHDLAEGGDTGTLDILVLFAIALIYQQSFRWFGYVLPTAIVAPVVLYIFGVRNWIGLAVSVIACPLIFHIIFFELLGVFPPYGEVFDLLDWFRG</sequence>
<evidence type="ECO:0000313" key="4">
    <source>
        <dbReference type="Proteomes" id="UP001203880"/>
    </source>
</evidence>
<feature type="transmembrane region" description="Helical" evidence="1">
    <location>
        <begin position="36"/>
        <end position="57"/>
    </location>
</feature>
<feature type="transmembrane region" description="Helical" evidence="1">
    <location>
        <begin position="69"/>
        <end position="87"/>
    </location>
</feature>
<reference evidence="3" key="1">
    <citation type="submission" date="2022-05" db="EMBL/GenBank/DDBJ databases">
        <authorList>
            <person name="Park J.-S."/>
        </authorList>
    </citation>
    <scope>NUCLEOTIDE SEQUENCE</scope>
    <source>
        <strain evidence="3">2012CJ41-6</strain>
    </source>
</reference>
<feature type="transmembrane region" description="Helical" evidence="1">
    <location>
        <begin position="93"/>
        <end position="112"/>
    </location>
</feature>
<dbReference type="RefSeq" id="WP_249708935.1">
    <property type="nucleotide sequence ID" value="NZ_JAMFMB010000008.1"/>
</dbReference>
<dbReference type="Proteomes" id="UP001203880">
    <property type="component" value="Unassembled WGS sequence"/>
</dbReference>